<accession>A0A6L9Y6W2</accession>
<keyword evidence="3" id="KW-1185">Reference proteome</keyword>
<organism evidence="2 3">
    <name type="scientific">Pelistega ratti</name>
    <dbReference type="NCBI Taxonomy" id="2652177"/>
    <lineage>
        <taxon>Bacteria</taxon>
        <taxon>Pseudomonadati</taxon>
        <taxon>Pseudomonadota</taxon>
        <taxon>Betaproteobacteria</taxon>
        <taxon>Burkholderiales</taxon>
        <taxon>Alcaligenaceae</taxon>
        <taxon>Pelistega</taxon>
    </lineage>
</organism>
<dbReference type="EMBL" id="JAAGYR010000013">
    <property type="protein sequence ID" value="NEN76093.1"/>
    <property type="molecule type" value="Genomic_DNA"/>
</dbReference>
<comment type="caution">
    <text evidence="2">The sequence shown here is derived from an EMBL/GenBank/DDBJ whole genome shotgun (WGS) entry which is preliminary data.</text>
</comment>
<dbReference type="PANTHER" id="PTHR30399">
    <property type="entry name" value="UNCHARACTERIZED PROTEIN YGJP"/>
    <property type="match status" value="1"/>
</dbReference>
<protein>
    <submittedName>
        <fullName evidence="2">M48 family metallopeptidase</fullName>
    </submittedName>
</protein>
<name>A0A6L9Y6W2_9BURK</name>
<sequence>MFHIHTPHGEFNYTIKRIKRHRLSLRIGFEGIRIIASPSISLANIETFILQHSQWLAEKQKQFDQKRPNPINRWEINQHIHYLGKQVLIKPHFSNTTPLFLGQAEAPEHGDILLVDNISYTHITDAIAQQCTYWLKQQALHWFKKRMIWFEQQTGRQAKGLRLSKATRSWGQCNSKGIIGLNWRLIHLPPKQIDYVIAHELAHLKHMNHSKAFWQEVADIMPDYLAHKAAIKQQSIIFLT</sequence>
<dbReference type="Gene3D" id="3.30.2010.10">
    <property type="entry name" value="Metalloproteases ('zincins'), catalytic domain"/>
    <property type="match status" value="1"/>
</dbReference>
<evidence type="ECO:0000259" key="1">
    <source>
        <dbReference type="Pfam" id="PF01863"/>
    </source>
</evidence>
<dbReference type="PANTHER" id="PTHR30399:SF1">
    <property type="entry name" value="UTP PYROPHOSPHATASE"/>
    <property type="match status" value="1"/>
</dbReference>
<reference evidence="2 3" key="1">
    <citation type="submission" date="2020-02" db="EMBL/GenBank/DDBJ databases">
        <title>Pelistega sp. NLN82 were isolated from wild rodents of the Hainan Island.</title>
        <authorList>
            <person name="Niu N."/>
            <person name="Zhou J."/>
        </authorList>
    </citation>
    <scope>NUCLEOTIDE SEQUENCE [LARGE SCALE GENOMIC DNA]</scope>
    <source>
        <strain evidence="2 3">NLN82</strain>
    </source>
</reference>
<dbReference type="InterPro" id="IPR053136">
    <property type="entry name" value="UTP_pyrophosphatase-like"/>
</dbReference>
<proteinExistence type="predicted"/>
<dbReference type="CDD" id="cd07344">
    <property type="entry name" value="M48_yhfN_like"/>
    <property type="match status" value="1"/>
</dbReference>
<dbReference type="RefSeq" id="WP_159991033.1">
    <property type="nucleotide sequence ID" value="NZ_CP047165.1"/>
</dbReference>
<dbReference type="Pfam" id="PF01863">
    <property type="entry name" value="YgjP-like"/>
    <property type="match status" value="1"/>
</dbReference>
<dbReference type="AlphaFoldDB" id="A0A6L9Y6W2"/>
<evidence type="ECO:0000313" key="2">
    <source>
        <dbReference type="EMBL" id="NEN76093.1"/>
    </source>
</evidence>
<gene>
    <name evidence="2" type="ORF">F9B74_07130</name>
</gene>
<evidence type="ECO:0000313" key="3">
    <source>
        <dbReference type="Proteomes" id="UP000477651"/>
    </source>
</evidence>
<feature type="domain" description="YgjP-like metallopeptidase" evidence="1">
    <location>
        <begin position="22"/>
        <end position="233"/>
    </location>
</feature>
<dbReference type="Proteomes" id="UP000477651">
    <property type="component" value="Unassembled WGS sequence"/>
</dbReference>
<dbReference type="InterPro" id="IPR002725">
    <property type="entry name" value="YgjP-like_metallopeptidase"/>
</dbReference>